<dbReference type="AlphaFoldDB" id="A0A1R2BU36"/>
<dbReference type="EMBL" id="MPUH01000433">
    <property type="protein sequence ID" value="OMJ80211.1"/>
    <property type="molecule type" value="Genomic_DNA"/>
</dbReference>
<keyword evidence="2" id="KW-1185">Reference proteome</keyword>
<dbReference type="Pfam" id="PF08923">
    <property type="entry name" value="MAPKK1_Int"/>
    <property type="match status" value="1"/>
</dbReference>
<dbReference type="SUPFAM" id="SSF103196">
    <property type="entry name" value="Roadblock/LC7 domain"/>
    <property type="match status" value="1"/>
</dbReference>
<gene>
    <name evidence="1" type="ORF">SteCoe_19572</name>
</gene>
<evidence type="ECO:0000313" key="1">
    <source>
        <dbReference type="EMBL" id="OMJ80211.1"/>
    </source>
</evidence>
<evidence type="ECO:0000313" key="2">
    <source>
        <dbReference type="Proteomes" id="UP000187209"/>
    </source>
</evidence>
<proteinExistence type="predicted"/>
<organism evidence="1 2">
    <name type="scientific">Stentor coeruleus</name>
    <dbReference type="NCBI Taxonomy" id="5963"/>
    <lineage>
        <taxon>Eukaryota</taxon>
        <taxon>Sar</taxon>
        <taxon>Alveolata</taxon>
        <taxon>Ciliophora</taxon>
        <taxon>Postciliodesmatophora</taxon>
        <taxon>Heterotrichea</taxon>
        <taxon>Heterotrichida</taxon>
        <taxon>Stentoridae</taxon>
        <taxon>Stentor</taxon>
    </lineage>
</organism>
<protein>
    <recommendedName>
        <fullName evidence="3">Roadblock/LAMTOR2 domain-containing protein</fullName>
    </recommendedName>
</protein>
<dbReference type="Proteomes" id="UP000187209">
    <property type="component" value="Unassembled WGS sequence"/>
</dbReference>
<dbReference type="OrthoDB" id="10385316at2759"/>
<name>A0A1R2BU36_9CILI</name>
<dbReference type="InterPro" id="IPR015019">
    <property type="entry name" value="LAMTOR3"/>
</dbReference>
<reference evidence="1 2" key="1">
    <citation type="submission" date="2016-11" db="EMBL/GenBank/DDBJ databases">
        <title>The macronuclear genome of Stentor coeruleus: a giant cell with tiny introns.</title>
        <authorList>
            <person name="Slabodnick M."/>
            <person name="Ruby J.G."/>
            <person name="Reiff S.B."/>
            <person name="Swart E.C."/>
            <person name="Gosai S."/>
            <person name="Prabakaran S."/>
            <person name="Witkowska E."/>
            <person name="Larue G.E."/>
            <person name="Fisher S."/>
            <person name="Freeman R.M."/>
            <person name="Gunawardena J."/>
            <person name="Chu W."/>
            <person name="Stover N.A."/>
            <person name="Gregory B.D."/>
            <person name="Nowacki M."/>
            <person name="Derisi J."/>
            <person name="Roy S.W."/>
            <person name="Marshall W.F."/>
            <person name="Sood P."/>
        </authorList>
    </citation>
    <scope>NUCLEOTIDE SEQUENCE [LARGE SCALE GENOMIC DNA]</scope>
    <source>
        <strain evidence="1">WM001</strain>
    </source>
</reference>
<evidence type="ECO:0008006" key="3">
    <source>
        <dbReference type="Google" id="ProtNLM"/>
    </source>
</evidence>
<accession>A0A1R2BU36</accession>
<dbReference type="Gene3D" id="3.30.450.30">
    <property type="entry name" value="Dynein light chain 2a, cytoplasmic"/>
    <property type="match status" value="1"/>
</dbReference>
<sequence length="120" mass="13201">MASLQQYVENCGRWLDAVTLIISDNNGVEIASWGDKIEDLQLACAIFQSSVDNLGKLTIGKGKSLTLRFGSKILIQQNLNSIYATVVLPVDGSIGKVFTNFEKLEKDLKPLIDLISSREN</sequence>
<comment type="caution">
    <text evidence="1">The sequence shown here is derived from an EMBL/GenBank/DDBJ whole genome shotgun (WGS) entry which is preliminary data.</text>
</comment>
<dbReference type="GO" id="GO:0032006">
    <property type="term" value="P:regulation of TOR signaling"/>
    <property type="evidence" value="ECO:0007669"/>
    <property type="project" value="InterPro"/>
</dbReference>